<feature type="transmembrane region" description="Helical" evidence="1">
    <location>
        <begin position="1593"/>
        <end position="1616"/>
    </location>
</feature>
<accession>A0A2H6KKE6</accession>
<gene>
    <name evidence="2" type="ORF">BOVATA_049520</name>
</gene>
<proteinExistence type="predicted"/>
<keyword evidence="1" id="KW-0472">Membrane</keyword>
<organism evidence="2 3">
    <name type="scientific">Babesia ovata</name>
    <dbReference type="NCBI Taxonomy" id="189622"/>
    <lineage>
        <taxon>Eukaryota</taxon>
        <taxon>Sar</taxon>
        <taxon>Alveolata</taxon>
        <taxon>Apicomplexa</taxon>
        <taxon>Aconoidasida</taxon>
        <taxon>Piroplasmida</taxon>
        <taxon>Babesiidae</taxon>
        <taxon>Babesia</taxon>
    </lineage>
</organism>
<dbReference type="EMBL" id="BDSA01000052">
    <property type="protein sequence ID" value="GBE63459.1"/>
    <property type="molecule type" value="Genomic_DNA"/>
</dbReference>
<name>A0A2H6KKE6_9APIC</name>
<evidence type="ECO:0000313" key="2">
    <source>
        <dbReference type="EMBL" id="GBE63459.1"/>
    </source>
</evidence>
<dbReference type="GeneID" id="39877229"/>
<dbReference type="RefSeq" id="XP_028869702.1">
    <property type="nucleotide sequence ID" value="XM_029013869.1"/>
</dbReference>
<keyword evidence="1" id="KW-0812">Transmembrane</keyword>
<keyword evidence="3" id="KW-1185">Reference proteome</keyword>
<dbReference type="VEuPathDB" id="PiroplasmaDB:BOVATA_049520"/>
<evidence type="ECO:0000256" key="1">
    <source>
        <dbReference type="SAM" id="Phobius"/>
    </source>
</evidence>
<protein>
    <submittedName>
        <fullName evidence="2">Spectrin repeat superfamily Extracellular matrix-binding protein, putative</fullName>
    </submittedName>
</protein>
<keyword evidence="1" id="KW-1133">Transmembrane helix</keyword>
<comment type="caution">
    <text evidence="2">The sequence shown here is derived from an EMBL/GenBank/DDBJ whole genome shotgun (WGS) entry which is preliminary data.</text>
</comment>
<dbReference type="Proteomes" id="UP000236319">
    <property type="component" value="Unassembled WGS sequence"/>
</dbReference>
<evidence type="ECO:0000313" key="3">
    <source>
        <dbReference type="Proteomes" id="UP000236319"/>
    </source>
</evidence>
<sequence>MSFLHGVLNEVHRNDNLSPYKKALNETVTLLESKRYEGKTGLQSVIDHVKQGIGQWLVDVEKKNGYVTGPINNLDVDVGVFLKYFSALKDNNDFEEQKSNLKSSIKSLKQLSFTASSIPSALDYIDKNLQKELSPHVSLIKDRVDTFVDSTKQDHAGLKKVCERVDEKMSIIIEHSESVSGNAANKIDSLTTFLKGEINTLHEHIKKVVPGVKKAIEELEKWLKNDNGSNLHNALQKCDAVVKALDENESTFKTHIENIEQTRQTVSQVHSQLGGIDTSLQQWIQKSGSTIQSVLDKVNAIISAVHESKTSIITQAVESLKRQTQNIFLDSKKQQLKVIGHQAKEKLTGLATAVDSLINERLRDEQREYSQLTSSLSSTALNGSQLHQWSQAALIVLDVGKNVDDAIKHIWNRYAQFVQSPQLSLPLEKWQQSQQQLPGLKFFAQRHQKSSEIAEVTSHHQTLNSYASATRAFMTAFVESIKGGVQLEVHSATTNLHNISDLKQLTESLSGALQLAQQLHNNLQQFTRHSSFSSIRDANRELSSLVHEVSNFHTTFDRETKAVEKLEESFTTNFDRLVSDVKTAAGESQPTGMKKTLTDLRENKIHSKEEGQLGKIKNDIHSQMSQLFPKISAISSAVEQIKAQLIKVSEMVKKGSEKETINGFLESLKGEISSLKQSLTDLKAGDLTSMIANVQHEFDEAKKFIVKYIQSTCNEAISNAKVAGKEIKQSALSQFAQAKAHALEQLKALVEEQNEIIQNKIHIDTETGLKGFMKLFNTNFIPKIEEIGGIKPNSFTPEKSPLNQAAEKVCVGFEMFFKNLEKQRKEFEDFPPGVIQPDAMLPEVSKYESVTNALLKLLEGLHTSKHFDHNFSDHLKSLNNALSTFSPAKFTDSSSPILQALKDGIGALAQQLGYAYVSTYCCKKFDGALLDPQDPPKTSDDKRKLTEYGMMLSKVFMTCLPGWGKHLDWLRRHCDQQPKKGPWNGLQITKLKNNPLGLWPGQSGRELRNTEKCIGNHIHGFLVDNRKDQKRLYRNDDEKQDPGTLREVRHHEHFDSPKPPTTVSHMLQWITGLTYNPMLEKLDSHFTTMFQGLKKAYKLDNPHIAITKPFRLNLGANEDIVGSGHLNAVLRRVCETAETVLISLQGHGHAAGRYACEYSSNVDKLDYTTSPSRCFDLLCEICLKLHDQLNFLYRHCSHPSKLGGWQDCWYGNGVAGTSWQCNNLQCPDQPYNQEGNQTHRQSCNQSCNQSADCGLKSPLQSYLEDGLPGFLPHHLKKLGCGVECSLGKHRGLPCLTPMGFSEIGTVASHRQKGEDLKKVLEKFCGQPSKPLTLFCSYVKCLLHIPPQTLGDMFAFYYGFLNGWNGSGIHRKGAFEQAVQNADFENTNTTLNVGTMFQSSDHTGTSTTHAKGDLCSLVTCDGGIATLDPVGTCGPYLRPLCMDNRGIYSSTFKNYYLSWIVYATETFSRLLKDLLEECRQSCGLPKSKCHTTSCVTNCRTVVSDITSPNRNHQQGCKSIVKCKSTLPNLYKYGFYFGNTDNLSGTEDIRTKRTCNDFCDALDRVLSEVKDKNDVLAKLIYKTIPKFLWDIRSKFSYLLLALWSLSLLYLLHIAVVRLDVLRIRSHLRSPSSHRIAAQSLLAAARVKALANVKYFSP</sequence>
<reference evidence="2 3" key="1">
    <citation type="journal article" date="2017" name="BMC Genomics">
        <title>Whole-genome assembly of Babesia ovata and comparative genomics between closely related pathogens.</title>
        <authorList>
            <person name="Yamagishi J."/>
            <person name="Asada M."/>
            <person name="Hakimi H."/>
            <person name="Tanaka T.Q."/>
            <person name="Sugimoto C."/>
            <person name="Kawazu S."/>
        </authorList>
    </citation>
    <scope>NUCLEOTIDE SEQUENCE [LARGE SCALE GENOMIC DNA]</scope>
    <source>
        <strain evidence="2 3">Miyake</strain>
    </source>
</reference>